<dbReference type="AlphaFoldDB" id="A0A7W9LJ34"/>
<dbReference type="GO" id="GO:0016491">
    <property type="term" value="F:oxidoreductase activity"/>
    <property type="evidence" value="ECO:0007669"/>
    <property type="project" value="InterPro"/>
</dbReference>
<evidence type="ECO:0000313" key="3">
    <source>
        <dbReference type="EMBL" id="MBB5785564.1"/>
    </source>
</evidence>
<dbReference type="PANTHER" id="PTHR44154">
    <property type="entry name" value="QUINONE OXIDOREDUCTASE"/>
    <property type="match status" value="1"/>
</dbReference>
<dbReference type="PANTHER" id="PTHR44154:SF1">
    <property type="entry name" value="QUINONE OXIDOREDUCTASE"/>
    <property type="match status" value="1"/>
</dbReference>
<dbReference type="Gene3D" id="3.90.180.10">
    <property type="entry name" value="Medium-chain alcohol dehydrogenases, catalytic domain"/>
    <property type="match status" value="1"/>
</dbReference>
<evidence type="ECO:0000256" key="1">
    <source>
        <dbReference type="ARBA" id="ARBA00022857"/>
    </source>
</evidence>
<keyword evidence="3" id="KW-0378">Hydrolase</keyword>
<dbReference type="GO" id="GO:0016787">
    <property type="term" value="F:hydrolase activity"/>
    <property type="evidence" value="ECO:0007669"/>
    <property type="project" value="UniProtKB-KW"/>
</dbReference>
<gene>
    <name evidence="3" type="ORF">HD601_000139</name>
</gene>
<dbReference type="SMART" id="SM00829">
    <property type="entry name" value="PKS_ER"/>
    <property type="match status" value="1"/>
</dbReference>
<comment type="caution">
    <text evidence="3">The sequence shown here is derived from an EMBL/GenBank/DDBJ whole genome shotgun (WGS) entry which is preliminary data.</text>
</comment>
<evidence type="ECO:0000313" key="4">
    <source>
        <dbReference type="Proteomes" id="UP000542813"/>
    </source>
</evidence>
<organism evidence="3 4">
    <name type="scientific">Jiangella mangrovi</name>
    <dbReference type="NCBI Taxonomy" id="1524084"/>
    <lineage>
        <taxon>Bacteria</taxon>
        <taxon>Bacillati</taxon>
        <taxon>Actinomycetota</taxon>
        <taxon>Actinomycetes</taxon>
        <taxon>Jiangellales</taxon>
        <taxon>Jiangellaceae</taxon>
        <taxon>Jiangella</taxon>
    </lineage>
</organism>
<keyword evidence="4" id="KW-1185">Reference proteome</keyword>
<reference evidence="3 4" key="1">
    <citation type="submission" date="2020-08" db="EMBL/GenBank/DDBJ databases">
        <title>Sequencing the genomes of 1000 actinobacteria strains.</title>
        <authorList>
            <person name="Klenk H.-P."/>
        </authorList>
    </citation>
    <scope>NUCLEOTIDE SEQUENCE [LARGE SCALE GENOMIC DNA]</scope>
    <source>
        <strain evidence="3 4">DSM 102122</strain>
    </source>
</reference>
<evidence type="ECO:0000259" key="2">
    <source>
        <dbReference type="SMART" id="SM00829"/>
    </source>
</evidence>
<accession>A0A7W9LJ34</accession>
<dbReference type="InterPro" id="IPR036291">
    <property type="entry name" value="NAD(P)-bd_dom_sf"/>
</dbReference>
<sequence>MTSPHTAAQAVRYTRYGDPDVLSLDTVDLPEPGPGEVRIAVRAAGVNPYDWKARRGLYAGDEAPARPARVGLEFAGTVDVAGPDVTGWAAGDPVFGLAGGSAATHIVVPAAELVAKPDEMSFVQAAALPVACETAYRAIRLLDVRDGDTVLVHAAAGAVGLVATQLALARGARVIGTAGTANHEFLASLGAEPVLYGDGLADRVRAVAPGGVDAVLDASGRDVLPVSVELAGGPERVVTIADGTAERYGVRATWSADLPLPEVFRTVLPLVQQGVVSMPIAGTFPIEQVAEAQAVSETGHLRGKLVLTVG</sequence>
<dbReference type="CDD" id="cd05289">
    <property type="entry name" value="MDR_like_2"/>
    <property type="match status" value="1"/>
</dbReference>
<dbReference type="Proteomes" id="UP000542813">
    <property type="component" value="Unassembled WGS sequence"/>
</dbReference>
<dbReference type="InterPro" id="IPR020843">
    <property type="entry name" value="ER"/>
</dbReference>
<dbReference type="InterPro" id="IPR011032">
    <property type="entry name" value="GroES-like_sf"/>
</dbReference>
<dbReference type="InterPro" id="IPR051603">
    <property type="entry name" value="Zinc-ADH_QOR/CCCR"/>
</dbReference>
<feature type="domain" description="Enoyl reductase (ER)" evidence="2">
    <location>
        <begin position="17"/>
        <end position="307"/>
    </location>
</feature>
<dbReference type="InterPro" id="IPR013154">
    <property type="entry name" value="ADH-like_N"/>
</dbReference>
<dbReference type="SUPFAM" id="SSF50129">
    <property type="entry name" value="GroES-like"/>
    <property type="match status" value="1"/>
</dbReference>
<keyword evidence="1" id="KW-0521">NADP</keyword>
<name>A0A7W9LJ34_9ACTN</name>
<dbReference type="Pfam" id="PF08240">
    <property type="entry name" value="ADH_N"/>
    <property type="match status" value="1"/>
</dbReference>
<dbReference type="EMBL" id="JACHMM010000001">
    <property type="protein sequence ID" value="MBB5785564.1"/>
    <property type="molecule type" value="Genomic_DNA"/>
</dbReference>
<dbReference type="RefSeq" id="WP_184818383.1">
    <property type="nucleotide sequence ID" value="NZ_JACHMM010000001.1"/>
</dbReference>
<protein>
    <submittedName>
        <fullName evidence="3">Acetyl esterase</fullName>
        <ecNumber evidence="3">3.1.1.-</ecNumber>
    </submittedName>
</protein>
<dbReference type="EC" id="3.1.1.-" evidence="3"/>
<proteinExistence type="predicted"/>
<dbReference type="Gene3D" id="3.40.50.720">
    <property type="entry name" value="NAD(P)-binding Rossmann-like Domain"/>
    <property type="match status" value="1"/>
</dbReference>
<dbReference type="SUPFAM" id="SSF51735">
    <property type="entry name" value="NAD(P)-binding Rossmann-fold domains"/>
    <property type="match status" value="1"/>
</dbReference>
<dbReference type="InterPro" id="IPR013149">
    <property type="entry name" value="ADH-like_C"/>
</dbReference>
<dbReference type="Pfam" id="PF00107">
    <property type="entry name" value="ADH_zinc_N"/>
    <property type="match status" value="1"/>
</dbReference>